<dbReference type="Proteomes" id="UP001176521">
    <property type="component" value="Unassembled WGS sequence"/>
</dbReference>
<protein>
    <recommendedName>
        <fullName evidence="3">Peptidase A1 domain-containing protein</fullName>
    </recommendedName>
</protein>
<keyword evidence="5" id="KW-1185">Reference proteome</keyword>
<evidence type="ECO:0000259" key="3">
    <source>
        <dbReference type="PROSITE" id="PS51767"/>
    </source>
</evidence>
<dbReference type="AlphaFoldDB" id="A0AAN6G4V9"/>
<dbReference type="EMBL" id="JAPDMQ010001236">
    <property type="protein sequence ID" value="KAK0518587.1"/>
    <property type="molecule type" value="Genomic_DNA"/>
</dbReference>
<evidence type="ECO:0000313" key="5">
    <source>
        <dbReference type="Proteomes" id="UP001176521"/>
    </source>
</evidence>
<comment type="caution">
    <text evidence="4">The sequence shown here is derived from an EMBL/GenBank/DDBJ whole genome shotgun (WGS) entry which is preliminary data.</text>
</comment>
<dbReference type="Pfam" id="PF00026">
    <property type="entry name" value="Asp"/>
    <property type="match status" value="1"/>
</dbReference>
<dbReference type="GO" id="GO:0006508">
    <property type="term" value="P:proteolysis"/>
    <property type="evidence" value="ECO:0007669"/>
    <property type="project" value="InterPro"/>
</dbReference>
<feature type="signal peptide" evidence="2">
    <location>
        <begin position="1"/>
        <end position="20"/>
    </location>
</feature>
<dbReference type="SUPFAM" id="SSF50630">
    <property type="entry name" value="Acid proteases"/>
    <property type="match status" value="1"/>
</dbReference>
<organism evidence="4 5">
    <name type="scientific">Tilletia horrida</name>
    <dbReference type="NCBI Taxonomy" id="155126"/>
    <lineage>
        <taxon>Eukaryota</taxon>
        <taxon>Fungi</taxon>
        <taxon>Dikarya</taxon>
        <taxon>Basidiomycota</taxon>
        <taxon>Ustilaginomycotina</taxon>
        <taxon>Exobasidiomycetes</taxon>
        <taxon>Tilletiales</taxon>
        <taxon>Tilletiaceae</taxon>
        <taxon>Tilletia</taxon>
    </lineage>
</organism>
<dbReference type="PANTHER" id="PTHR47966">
    <property type="entry name" value="BETA-SITE APP-CLEAVING ENZYME, ISOFORM A-RELATED"/>
    <property type="match status" value="1"/>
</dbReference>
<dbReference type="InterPro" id="IPR001461">
    <property type="entry name" value="Aspartic_peptidase_A1"/>
</dbReference>
<feature type="chain" id="PRO_5042950420" description="Peptidase A1 domain-containing protein" evidence="2">
    <location>
        <begin position="21"/>
        <end position="339"/>
    </location>
</feature>
<evidence type="ECO:0000256" key="1">
    <source>
        <dbReference type="ARBA" id="ARBA00007447"/>
    </source>
</evidence>
<keyword evidence="2" id="KW-0732">Signal</keyword>
<dbReference type="InterPro" id="IPR033121">
    <property type="entry name" value="PEPTIDASE_A1"/>
</dbReference>
<feature type="domain" description="Peptidase A1" evidence="3">
    <location>
        <begin position="50"/>
        <end position="337"/>
    </location>
</feature>
<accession>A0AAN6G4V9</accession>
<dbReference type="Gene3D" id="2.40.70.10">
    <property type="entry name" value="Acid Proteases"/>
    <property type="match status" value="2"/>
</dbReference>
<gene>
    <name evidence="4" type="ORF">OC842_007747</name>
</gene>
<comment type="similarity">
    <text evidence="1">Belongs to the peptidase A1 family.</text>
</comment>
<evidence type="ECO:0000256" key="2">
    <source>
        <dbReference type="SAM" id="SignalP"/>
    </source>
</evidence>
<sequence>MISRFHQLGGYAVFALLATAAPSPRPRTGPGSTQLVLATQHNSPNELPLLKLPVQIGNVGTTTDVTFTDGYSDCIVSTGGYDPQTSPTAVDLKHNFTLQVAHTWHGKTYTDTVKVGALSIPSFPIGSIPAPTSFGTCGIAWDSPSANLSVTGQGPSYKSFVYAFKAAGAAAKALISISYNLNSQPMLSLGASITAVASDHWVKVDTQAPGTWRVPGSVAGVNTKVIVTPGEAMIWATMDDATKIINAIGLTPRLNNNKYVTSNFPCADVPDVNIVIGGLAINLTTDVLTYQKDDDGSCVLPIYGLPGYKEEPILGSTFLASIKEVVFDFEQLALGIVPF</sequence>
<dbReference type="PANTHER" id="PTHR47966:SF57">
    <property type="entry name" value="PEPTIDASE A1 DOMAIN-CONTAINING PROTEIN"/>
    <property type="match status" value="1"/>
</dbReference>
<dbReference type="GO" id="GO:0004190">
    <property type="term" value="F:aspartic-type endopeptidase activity"/>
    <property type="evidence" value="ECO:0007669"/>
    <property type="project" value="InterPro"/>
</dbReference>
<dbReference type="PROSITE" id="PS51767">
    <property type="entry name" value="PEPTIDASE_A1"/>
    <property type="match status" value="1"/>
</dbReference>
<evidence type="ECO:0000313" key="4">
    <source>
        <dbReference type="EMBL" id="KAK0518587.1"/>
    </source>
</evidence>
<dbReference type="InterPro" id="IPR021109">
    <property type="entry name" value="Peptidase_aspartic_dom_sf"/>
</dbReference>
<name>A0AAN6G4V9_9BASI</name>
<reference evidence="4" key="1">
    <citation type="journal article" date="2023" name="PhytoFront">
        <title>Draft Genome Resources of Seven Strains of Tilletia horrida, Causal Agent of Kernel Smut of Rice.</title>
        <authorList>
            <person name="Khanal S."/>
            <person name="Antony Babu S."/>
            <person name="Zhou X.G."/>
        </authorList>
    </citation>
    <scope>NUCLEOTIDE SEQUENCE</scope>
    <source>
        <strain evidence="4">TX3</strain>
    </source>
</reference>
<proteinExistence type="inferred from homology"/>